<evidence type="ECO:0000313" key="2">
    <source>
        <dbReference type="Proteomes" id="UP000265520"/>
    </source>
</evidence>
<dbReference type="Proteomes" id="UP000265520">
    <property type="component" value="Unassembled WGS sequence"/>
</dbReference>
<name>A0A392UVS8_9FABA</name>
<evidence type="ECO:0000313" key="1">
    <source>
        <dbReference type="EMBL" id="MCI80116.1"/>
    </source>
</evidence>
<protein>
    <submittedName>
        <fullName evidence="1">Uncharacterized protein</fullName>
    </submittedName>
</protein>
<accession>A0A392UVS8</accession>
<sequence length="63" mass="6652">VAPGAKFGAWSEMQLIRSCHIIKKVSPGAKLSAPGAKISATMLCFGFQYKASFAIGKGFDSLM</sequence>
<proteinExistence type="predicted"/>
<dbReference type="EMBL" id="LXQA010988255">
    <property type="protein sequence ID" value="MCI80116.1"/>
    <property type="molecule type" value="Genomic_DNA"/>
</dbReference>
<feature type="non-terminal residue" evidence="1">
    <location>
        <position position="1"/>
    </location>
</feature>
<dbReference type="AlphaFoldDB" id="A0A392UVS8"/>
<comment type="caution">
    <text evidence="1">The sequence shown here is derived from an EMBL/GenBank/DDBJ whole genome shotgun (WGS) entry which is preliminary data.</text>
</comment>
<organism evidence="1 2">
    <name type="scientific">Trifolium medium</name>
    <dbReference type="NCBI Taxonomy" id="97028"/>
    <lineage>
        <taxon>Eukaryota</taxon>
        <taxon>Viridiplantae</taxon>
        <taxon>Streptophyta</taxon>
        <taxon>Embryophyta</taxon>
        <taxon>Tracheophyta</taxon>
        <taxon>Spermatophyta</taxon>
        <taxon>Magnoliopsida</taxon>
        <taxon>eudicotyledons</taxon>
        <taxon>Gunneridae</taxon>
        <taxon>Pentapetalae</taxon>
        <taxon>rosids</taxon>
        <taxon>fabids</taxon>
        <taxon>Fabales</taxon>
        <taxon>Fabaceae</taxon>
        <taxon>Papilionoideae</taxon>
        <taxon>50 kb inversion clade</taxon>
        <taxon>NPAAA clade</taxon>
        <taxon>Hologalegina</taxon>
        <taxon>IRL clade</taxon>
        <taxon>Trifolieae</taxon>
        <taxon>Trifolium</taxon>
    </lineage>
</organism>
<keyword evidence="2" id="KW-1185">Reference proteome</keyword>
<reference evidence="1 2" key="1">
    <citation type="journal article" date="2018" name="Front. Plant Sci.">
        <title>Red Clover (Trifolium pratense) and Zigzag Clover (T. medium) - A Picture of Genomic Similarities and Differences.</title>
        <authorList>
            <person name="Dluhosova J."/>
            <person name="Istvanek J."/>
            <person name="Nedelnik J."/>
            <person name="Repkova J."/>
        </authorList>
    </citation>
    <scope>NUCLEOTIDE SEQUENCE [LARGE SCALE GENOMIC DNA]</scope>
    <source>
        <strain evidence="2">cv. 10/8</strain>
        <tissue evidence="1">Leaf</tissue>
    </source>
</reference>